<keyword evidence="6 10" id="KW-0479">Metal-binding</keyword>
<dbReference type="EC" id="1.97.1.4" evidence="10"/>
<sequence length="234" mass="26502">MKGRLHSIETFGAVDGPGIRTVFFMQGCPARCLYCHNPDSWDPSGGRDIEIEEIVHWAVRGMPYYGDKGGVTFSGGEPLLQGQFITEAMKALKKEGITSAIDASGTYVDEYTEEAVKTCDLVLLDIKHPDPERFKIVTGKDQETLFRLIDIINRHDRHVWIRNVVVPDINDTEEDIEALNEFISHVEHIDKVELLGYHTMAVQKYGKLGITYRLKGVPPMDAEKLARLKKLIRY</sequence>
<evidence type="ECO:0000256" key="5">
    <source>
        <dbReference type="ARBA" id="ARBA00022691"/>
    </source>
</evidence>
<dbReference type="SFLD" id="SFLDG01066">
    <property type="entry name" value="organic_radical-activating_enz"/>
    <property type="match status" value="1"/>
</dbReference>
<dbReference type="SMART" id="SM00729">
    <property type="entry name" value="Elp3"/>
    <property type="match status" value="1"/>
</dbReference>
<keyword evidence="4 10" id="KW-0004">4Fe-4S</keyword>
<dbReference type="GO" id="GO:0016829">
    <property type="term" value="F:lyase activity"/>
    <property type="evidence" value="ECO:0007669"/>
    <property type="project" value="UniProtKB-KW"/>
</dbReference>
<evidence type="ECO:0000256" key="7">
    <source>
        <dbReference type="ARBA" id="ARBA00023002"/>
    </source>
</evidence>
<organism evidence="12 13">
    <name type="scientific">Candidatus Fimisoma avicola</name>
    <dbReference type="NCBI Taxonomy" id="2840826"/>
    <lineage>
        <taxon>Bacteria</taxon>
        <taxon>Bacillati</taxon>
        <taxon>Bacillota</taxon>
        <taxon>Clostridia</taxon>
        <taxon>Eubacteriales</taxon>
        <taxon>Candidatus Fimisoma</taxon>
    </lineage>
</organism>
<dbReference type="GO" id="GO:0005737">
    <property type="term" value="C:cytoplasm"/>
    <property type="evidence" value="ECO:0007669"/>
    <property type="project" value="UniProtKB-SubCell"/>
</dbReference>
<feature type="domain" description="Radical SAM core" evidence="11">
    <location>
        <begin position="14"/>
        <end position="234"/>
    </location>
</feature>
<comment type="function">
    <text evidence="1 10">Activation of pyruvate formate-lyase under anaerobic conditions by generation of an organic free radical, using S-adenosylmethionine and reduced flavodoxin as cosubstrates to produce 5'-deoxy-adenosine.</text>
</comment>
<dbReference type="Pfam" id="PF04055">
    <property type="entry name" value="Radical_SAM"/>
    <property type="match status" value="1"/>
</dbReference>
<dbReference type="NCBIfam" id="TIGR02493">
    <property type="entry name" value="PFLA"/>
    <property type="match status" value="1"/>
</dbReference>
<keyword evidence="7 10" id="KW-0560">Oxidoreductase</keyword>
<dbReference type="PANTHER" id="PTHR30352:SF5">
    <property type="entry name" value="PYRUVATE FORMATE-LYASE 1-ACTIVATING ENZYME"/>
    <property type="match status" value="1"/>
</dbReference>
<dbReference type="InterPro" id="IPR013785">
    <property type="entry name" value="Aldolase_TIM"/>
</dbReference>
<dbReference type="SUPFAM" id="SSF102114">
    <property type="entry name" value="Radical SAM enzymes"/>
    <property type="match status" value="1"/>
</dbReference>
<dbReference type="AlphaFoldDB" id="A0A9D1I2E0"/>
<evidence type="ECO:0000256" key="9">
    <source>
        <dbReference type="ARBA" id="ARBA00023014"/>
    </source>
</evidence>
<dbReference type="InterPro" id="IPR058240">
    <property type="entry name" value="rSAM_sf"/>
</dbReference>
<comment type="subcellular location">
    <subcellularLocation>
        <location evidence="10">Cytoplasm</location>
    </subcellularLocation>
</comment>
<keyword evidence="5 10" id="KW-0949">S-adenosyl-L-methionine</keyword>
<name>A0A9D1I2E0_9FIRM</name>
<gene>
    <name evidence="12" type="primary">pflA</name>
    <name evidence="12" type="ORF">IAD16_00815</name>
</gene>
<evidence type="ECO:0000256" key="3">
    <source>
        <dbReference type="ARBA" id="ARBA00021356"/>
    </source>
</evidence>
<dbReference type="GO" id="GO:0051539">
    <property type="term" value="F:4 iron, 4 sulfur cluster binding"/>
    <property type="evidence" value="ECO:0007669"/>
    <property type="project" value="UniProtKB-UniRule"/>
</dbReference>
<evidence type="ECO:0000256" key="4">
    <source>
        <dbReference type="ARBA" id="ARBA00022485"/>
    </source>
</evidence>
<dbReference type="Proteomes" id="UP000824091">
    <property type="component" value="Unassembled WGS sequence"/>
</dbReference>
<keyword evidence="9 10" id="KW-0411">Iron-sulfur</keyword>
<evidence type="ECO:0000313" key="12">
    <source>
        <dbReference type="EMBL" id="HIU26906.1"/>
    </source>
</evidence>
<keyword evidence="12" id="KW-0670">Pyruvate</keyword>
<dbReference type="GO" id="GO:0046872">
    <property type="term" value="F:metal ion binding"/>
    <property type="evidence" value="ECO:0007669"/>
    <property type="project" value="UniProtKB-UniRule"/>
</dbReference>
<dbReference type="CDD" id="cd01335">
    <property type="entry name" value="Radical_SAM"/>
    <property type="match status" value="1"/>
</dbReference>
<proteinExistence type="inferred from homology"/>
<accession>A0A9D1I2E0</accession>
<evidence type="ECO:0000313" key="13">
    <source>
        <dbReference type="Proteomes" id="UP000824091"/>
    </source>
</evidence>
<dbReference type="InterPro" id="IPR007197">
    <property type="entry name" value="rSAM"/>
</dbReference>
<evidence type="ECO:0000256" key="6">
    <source>
        <dbReference type="ARBA" id="ARBA00022723"/>
    </source>
</evidence>
<dbReference type="SFLD" id="SFLDS00029">
    <property type="entry name" value="Radical_SAM"/>
    <property type="match status" value="1"/>
</dbReference>
<reference evidence="12" key="2">
    <citation type="journal article" date="2021" name="PeerJ">
        <title>Extensive microbial diversity within the chicken gut microbiome revealed by metagenomics and culture.</title>
        <authorList>
            <person name="Gilroy R."/>
            <person name="Ravi A."/>
            <person name="Getino M."/>
            <person name="Pursley I."/>
            <person name="Horton D.L."/>
            <person name="Alikhan N.F."/>
            <person name="Baker D."/>
            <person name="Gharbi K."/>
            <person name="Hall N."/>
            <person name="Watson M."/>
            <person name="Adriaenssens E.M."/>
            <person name="Foster-Nyarko E."/>
            <person name="Jarju S."/>
            <person name="Secka A."/>
            <person name="Antonio M."/>
            <person name="Oren A."/>
            <person name="Chaudhuri R.R."/>
            <person name="La Ragione R."/>
            <person name="Hildebrand F."/>
            <person name="Pallen M.J."/>
        </authorList>
    </citation>
    <scope>NUCLEOTIDE SEQUENCE</scope>
    <source>
        <strain evidence="12">11300</strain>
    </source>
</reference>
<evidence type="ECO:0000256" key="8">
    <source>
        <dbReference type="ARBA" id="ARBA00023004"/>
    </source>
</evidence>
<keyword evidence="12" id="KW-0456">Lyase</keyword>
<keyword evidence="10" id="KW-0963">Cytoplasm</keyword>
<dbReference type="Gene3D" id="3.20.20.70">
    <property type="entry name" value="Aldolase class I"/>
    <property type="match status" value="1"/>
</dbReference>
<evidence type="ECO:0000259" key="11">
    <source>
        <dbReference type="PROSITE" id="PS51918"/>
    </source>
</evidence>
<comment type="similarity">
    <text evidence="2 10">Belongs to the organic radical-activating enzymes family.</text>
</comment>
<evidence type="ECO:0000256" key="1">
    <source>
        <dbReference type="ARBA" id="ARBA00003141"/>
    </source>
</evidence>
<protein>
    <recommendedName>
        <fullName evidence="3 10">Pyruvate formate-lyase-activating enzyme</fullName>
        <ecNumber evidence="10">1.97.1.4</ecNumber>
    </recommendedName>
</protein>
<comment type="caution">
    <text evidence="12">The sequence shown here is derived from an EMBL/GenBank/DDBJ whole genome shotgun (WGS) entry which is preliminary data.</text>
</comment>
<dbReference type="InterPro" id="IPR034457">
    <property type="entry name" value="Organic_radical-activating"/>
</dbReference>
<comment type="catalytic activity">
    <reaction evidence="10">
        <text>glycyl-[formate C-acetyltransferase] + reduced [flavodoxin] + S-adenosyl-L-methionine = glycin-2-yl radical-[formate C-acetyltransferase] + semiquinone [flavodoxin] + 5'-deoxyadenosine + L-methionine + H(+)</text>
        <dbReference type="Rhea" id="RHEA:19225"/>
        <dbReference type="Rhea" id="RHEA-COMP:10622"/>
        <dbReference type="Rhea" id="RHEA-COMP:12190"/>
        <dbReference type="Rhea" id="RHEA-COMP:12191"/>
        <dbReference type="Rhea" id="RHEA-COMP:14480"/>
        <dbReference type="ChEBI" id="CHEBI:15378"/>
        <dbReference type="ChEBI" id="CHEBI:17319"/>
        <dbReference type="ChEBI" id="CHEBI:29947"/>
        <dbReference type="ChEBI" id="CHEBI:32722"/>
        <dbReference type="ChEBI" id="CHEBI:57618"/>
        <dbReference type="ChEBI" id="CHEBI:57844"/>
        <dbReference type="ChEBI" id="CHEBI:59789"/>
        <dbReference type="ChEBI" id="CHEBI:140311"/>
        <dbReference type="EC" id="1.97.1.4"/>
    </reaction>
</comment>
<dbReference type="EMBL" id="DVMO01000010">
    <property type="protein sequence ID" value="HIU26906.1"/>
    <property type="molecule type" value="Genomic_DNA"/>
</dbReference>
<keyword evidence="8 10" id="KW-0408">Iron</keyword>
<reference evidence="12" key="1">
    <citation type="submission" date="2020-10" db="EMBL/GenBank/DDBJ databases">
        <authorList>
            <person name="Gilroy R."/>
        </authorList>
    </citation>
    <scope>NUCLEOTIDE SEQUENCE</scope>
    <source>
        <strain evidence="12">11300</strain>
    </source>
</reference>
<comment type="cofactor">
    <cofactor evidence="10">
        <name>[4Fe-4S] cluster</name>
        <dbReference type="ChEBI" id="CHEBI:49883"/>
    </cofactor>
    <text evidence="10">Binds 1 [4Fe-4S] cluster. The cluster is coordinated with 3 cysteines and an exchangeable S-adenosyl-L-methionine.</text>
</comment>
<evidence type="ECO:0000256" key="2">
    <source>
        <dbReference type="ARBA" id="ARBA00009777"/>
    </source>
</evidence>
<dbReference type="PROSITE" id="PS01087">
    <property type="entry name" value="RADICAL_ACTIVATING"/>
    <property type="match status" value="1"/>
</dbReference>
<dbReference type="InterPro" id="IPR001989">
    <property type="entry name" value="Radical_activat_CS"/>
</dbReference>
<dbReference type="InterPro" id="IPR012838">
    <property type="entry name" value="PFL1_activating"/>
</dbReference>
<dbReference type="InterPro" id="IPR006638">
    <property type="entry name" value="Elp3/MiaA/NifB-like_rSAM"/>
</dbReference>
<dbReference type="PROSITE" id="PS51918">
    <property type="entry name" value="RADICAL_SAM"/>
    <property type="match status" value="1"/>
</dbReference>
<dbReference type="GO" id="GO:0043365">
    <property type="term" value="F:[formate-C-acetyltransferase]-activating enzyme activity"/>
    <property type="evidence" value="ECO:0007669"/>
    <property type="project" value="UniProtKB-UniRule"/>
</dbReference>
<evidence type="ECO:0000256" key="10">
    <source>
        <dbReference type="RuleBase" id="RU362053"/>
    </source>
</evidence>
<dbReference type="PANTHER" id="PTHR30352">
    <property type="entry name" value="PYRUVATE FORMATE-LYASE-ACTIVATING ENZYME"/>
    <property type="match status" value="1"/>
</dbReference>